<accession>A0AAV9N4A6</accession>
<feature type="compositionally biased region" description="Polar residues" evidence="1">
    <location>
        <begin position="1"/>
        <end position="11"/>
    </location>
</feature>
<reference evidence="2 3" key="1">
    <citation type="submission" date="2023-08" db="EMBL/GenBank/DDBJ databases">
        <title>Black Yeasts Isolated from many extreme environments.</title>
        <authorList>
            <person name="Coleine C."/>
            <person name="Stajich J.E."/>
            <person name="Selbmann L."/>
        </authorList>
    </citation>
    <scope>NUCLEOTIDE SEQUENCE [LARGE SCALE GENOMIC DNA]</scope>
    <source>
        <strain evidence="2 3">CCFEE 5792</strain>
    </source>
</reference>
<keyword evidence="3" id="KW-1185">Reference proteome</keyword>
<dbReference type="EMBL" id="JAVRRD010000019">
    <property type="protein sequence ID" value="KAK5049395.1"/>
    <property type="molecule type" value="Genomic_DNA"/>
</dbReference>
<feature type="compositionally biased region" description="Polar residues" evidence="1">
    <location>
        <begin position="75"/>
        <end position="87"/>
    </location>
</feature>
<evidence type="ECO:0008006" key="4">
    <source>
        <dbReference type="Google" id="ProtNLM"/>
    </source>
</evidence>
<dbReference type="GeneID" id="89972502"/>
<name>A0AAV9N4A6_9EURO</name>
<feature type="compositionally biased region" description="Basic residues" evidence="1">
    <location>
        <begin position="31"/>
        <end position="47"/>
    </location>
</feature>
<sequence>MVDTKNATPRPSTFLIWTPAGKGDKKDQVFRRHRHAAIVHHQRRKKRDGASEPRISSTILLSKPVLNPPEPNNTPPDSENSESTGSENDFPIVEPASGRLDPFDVLCIRGFPSEALALFQSAIKNQWPAFASSSHPRIIERWKSTTTHLAMETPYLLEAITYAACCYQLFFGSGNSSTEFLRLNSHQQAVVYLREGLASNGGSVTDAMLLSMAILGVHTSAYPPQQRPQMGDVGHRDNDFYSSQTWEQTHINAVLRLTTQKGGLQSISIPELREMILVIDTQDSLNTLRKPNFPLEKTTISMIQTLRANWSSEKKKQFASRKNGFKCLLEVKDAEELFKLTTRICSLLESFDMMMKMGPQSGMDFLFVIATRRFLQHDALSLPVNSDSLHKLCRLAVITYMAECIEPSSSQWPMHEATSKALMLALDECDKIGIGETQPDLLLWATVVGGFASRETYLRNWYLEQLCSYSLTKSGGTWSAVQELSERYLPLRYRQGQGCALIWEAAHAWLSKDRYAQPIRIPNAPLML</sequence>
<dbReference type="RefSeq" id="XP_064704440.1">
    <property type="nucleotide sequence ID" value="XM_064847901.1"/>
</dbReference>
<feature type="region of interest" description="Disordered" evidence="1">
    <location>
        <begin position="1"/>
        <end position="93"/>
    </location>
</feature>
<proteinExistence type="predicted"/>
<evidence type="ECO:0000256" key="1">
    <source>
        <dbReference type="SAM" id="MobiDB-lite"/>
    </source>
</evidence>
<evidence type="ECO:0000313" key="3">
    <source>
        <dbReference type="Proteomes" id="UP001358417"/>
    </source>
</evidence>
<evidence type="ECO:0000313" key="2">
    <source>
        <dbReference type="EMBL" id="KAK5049395.1"/>
    </source>
</evidence>
<dbReference type="PANTHER" id="PTHR37540">
    <property type="entry name" value="TRANSCRIPTION FACTOR (ACR-2), PUTATIVE-RELATED-RELATED"/>
    <property type="match status" value="1"/>
</dbReference>
<comment type="caution">
    <text evidence="2">The sequence shown here is derived from an EMBL/GenBank/DDBJ whole genome shotgun (WGS) entry which is preliminary data.</text>
</comment>
<dbReference type="PANTHER" id="PTHR37540:SF5">
    <property type="entry name" value="TRANSCRIPTION FACTOR DOMAIN-CONTAINING PROTEIN"/>
    <property type="match status" value="1"/>
</dbReference>
<gene>
    <name evidence="2" type="ORF">LTR84_004324</name>
</gene>
<dbReference type="Proteomes" id="UP001358417">
    <property type="component" value="Unassembled WGS sequence"/>
</dbReference>
<protein>
    <recommendedName>
        <fullName evidence="4">Transcription factor domain-containing protein</fullName>
    </recommendedName>
</protein>
<organism evidence="2 3">
    <name type="scientific">Exophiala bonariae</name>
    <dbReference type="NCBI Taxonomy" id="1690606"/>
    <lineage>
        <taxon>Eukaryota</taxon>
        <taxon>Fungi</taxon>
        <taxon>Dikarya</taxon>
        <taxon>Ascomycota</taxon>
        <taxon>Pezizomycotina</taxon>
        <taxon>Eurotiomycetes</taxon>
        <taxon>Chaetothyriomycetidae</taxon>
        <taxon>Chaetothyriales</taxon>
        <taxon>Herpotrichiellaceae</taxon>
        <taxon>Exophiala</taxon>
    </lineage>
</organism>
<dbReference type="AlphaFoldDB" id="A0AAV9N4A6"/>